<protein>
    <submittedName>
        <fullName evidence="1">Uncharacterized protein</fullName>
    </submittedName>
</protein>
<evidence type="ECO:0000313" key="2">
    <source>
        <dbReference type="Proteomes" id="UP000515297"/>
    </source>
</evidence>
<dbReference type="RefSeq" id="WP_185886163.1">
    <property type="nucleotide sequence ID" value="NZ_CP060054.1"/>
</dbReference>
<reference evidence="1 2" key="1">
    <citation type="submission" date="2020-08" db="EMBL/GenBank/DDBJ databases">
        <authorList>
            <person name="Liu G."/>
            <person name="Sun C."/>
        </authorList>
    </citation>
    <scope>NUCLEOTIDE SEQUENCE [LARGE SCALE GENOMIC DNA]</scope>
    <source>
        <strain evidence="1 2">OT19</strain>
        <plasmid evidence="1 2">plas2</plasmid>
    </source>
</reference>
<dbReference type="Proteomes" id="UP000515297">
    <property type="component" value="Plasmid plas2"/>
</dbReference>
<dbReference type="AlphaFoldDB" id="A0A7G6W163"/>
<keyword evidence="1" id="KW-0614">Plasmid</keyword>
<dbReference type="EMBL" id="CP060054">
    <property type="protein sequence ID" value="QNE07728.1"/>
    <property type="molecule type" value="Genomic_DNA"/>
</dbReference>
<accession>A0A7G6W163</accession>
<evidence type="ECO:0000313" key="1">
    <source>
        <dbReference type="EMBL" id="QNE07728.1"/>
    </source>
</evidence>
<organism evidence="1 2">
    <name type="scientific">Croceicoccus marinus</name>
    <dbReference type="NCBI Taxonomy" id="450378"/>
    <lineage>
        <taxon>Bacteria</taxon>
        <taxon>Pseudomonadati</taxon>
        <taxon>Pseudomonadota</taxon>
        <taxon>Alphaproteobacteria</taxon>
        <taxon>Sphingomonadales</taxon>
        <taxon>Erythrobacteraceae</taxon>
        <taxon>Croceicoccus</taxon>
    </lineage>
</organism>
<proteinExistence type="predicted"/>
<sequence length="139" mass="14350">MHNQTAPFAGRHLQHSVFVSPHKADEHRLTVPAVELDCEVAIAGTQSELAEGGICVIGPDAELACARERTATGDPGKTETIMLASAIASAPPSTTMATVFIENGCAGERDATVGSVACDEPPCCGRSSATCPRDELNSS</sequence>
<geneLocation type="plasmid" evidence="1 2">
    <name>plas2</name>
</geneLocation>
<gene>
    <name evidence="1" type="ORF">H4O24_20095</name>
</gene>
<name>A0A7G6W163_9SPHN</name>